<dbReference type="Pfam" id="PF04321">
    <property type="entry name" value="RmlD_sub_bind"/>
    <property type="match status" value="1"/>
</dbReference>
<proteinExistence type="inferred from homology"/>
<evidence type="ECO:0000259" key="7">
    <source>
        <dbReference type="Pfam" id="PF04321"/>
    </source>
</evidence>
<dbReference type="InterPro" id="IPR005913">
    <property type="entry name" value="dTDP_dehydrorham_reduct"/>
</dbReference>
<reference evidence="8" key="1">
    <citation type="journal article" date="2021" name="PeerJ">
        <title>Extensive microbial diversity within the chicken gut microbiome revealed by metagenomics and culture.</title>
        <authorList>
            <person name="Gilroy R."/>
            <person name="Ravi A."/>
            <person name="Getino M."/>
            <person name="Pursley I."/>
            <person name="Horton D.L."/>
            <person name="Alikhan N.F."/>
            <person name="Baker D."/>
            <person name="Gharbi K."/>
            <person name="Hall N."/>
            <person name="Watson M."/>
            <person name="Adriaenssens E.M."/>
            <person name="Foster-Nyarko E."/>
            <person name="Jarju S."/>
            <person name="Secka A."/>
            <person name="Antonio M."/>
            <person name="Oren A."/>
            <person name="Chaudhuri R.R."/>
            <person name="La Ragione R."/>
            <person name="Hildebrand F."/>
            <person name="Pallen M.J."/>
        </authorList>
    </citation>
    <scope>NUCLEOTIDE SEQUENCE</scope>
    <source>
        <strain evidence="8">9264</strain>
    </source>
</reference>
<reference evidence="8" key="2">
    <citation type="submission" date="2021-04" db="EMBL/GenBank/DDBJ databases">
        <authorList>
            <person name="Gilroy R."/>
        </authorList>
    </citation>
    <scope>NUCLEOTIDE SEQUENCE</scope>
    <source>
        <strain evidence="8">9264</strain>
    </source>
</reference>
<dbReference type="NCBIfam" id="TIGR01214">
    <property type="entry name" value="rmlD"/>
    <property type="match status" value="1"/>
</dbReference>
<evidence type="ECO:0000256" key="4">
    <source>
        <dbReference type="ARBA" id="ARBA00017099"/>
    </source>
</evidence>
<evidence type="ECO:0000256" key="1">
    <source>
        <dbReference type="ARBA" id="ARBA00004781"/>
    </source>
</evidence>
<protein>
    <recommendedName>
        <fullName evidence="4 6">dTDP-4-dehydrorhamnose reductase</fullName>
        <ecNumber evidence="3 6">1.1.1.133</ecNumber>
    </recommendedName>
</protein>
<sequence length="218" mass="24153">LPERLAAYAQAHQAWLVHYSTDYVYPGEGTQAWQEGDATKPLSVYGQSKLEGDIAIQNSGAQHLIFRTSWVYAARGHNFMRTMLKLAQEREQLDVVADQVGSPTPARLIANVSALALHQTLTQPDSELAGVYHLVAKGYTSWYDFAQAIFKLARDSGIELTLPADGCQPIPSSAYPTPAQRPLNSRLSVSKLEKRFALQLPSWQASLQQTWQELQASV</sequence>
<evidence type="ECO:0000256" key="5">
    <source>
        <dbReference type="ARBA" id="ARBA00048200"/>
    </source>
</evidence>
<dbReference type="Gene3D" id="3.40.50.720">
    <property type="entry name" value="NAD(P)-binding Rossmann-like Domain"/>
    <property type="match status" value="1"/>
</dbReference>
<dbReference type="EMBL" id="DWUQ01000066">
    <property type="protein sequence ID" value="HJD44069.1"/>
    <property type="molecule type" value="Genomic_DNA"/>
</dbReference>
<dbReference type="GO" id="GO:0008831">
    <property type="term" value="F:dTDP-4-dehydrorhamnose reductase activity"/>
    <property type="evidence" value="ECO:0007669"/>
    <property type="project" value="UniProtKB-EC"/>
</dbReference>
<dbReference type="AlphaFoldDB" id="A0A9D2RHJ1"/>
<evidence type="ECO:0000313" key="8">
    <source>
        <dbReference type="EMBL" id="HJD44069.1"/>
    </source>
</evidence>
<dbReference type="GO" id="GO:0005829">
    <property type="term" value="C:cytosol"/>
    <property type="evidence" value="ECO:0007669"/>
    <property type="project" value="TreeGrafter"/>
</dbReference>
<organism evidence="8 9">
    <name type="scientific">Candidatus Paenalcaligenes intestinipullorum</name>
    <dbReference type="NCBI Taxonomy" id="2838718"/>
    <lineage>
        <taxon>Bacteria</taxon>
        <taxon>Pseudomonadati</taxon>
        <taxon>Pseudomonadota</taxon>
        <taxon>Betaproteobacteria</taxon>
        <taxon>Burkholderiales</taxon>
        <taxon>Alcaligenaceae</taxon>
        <taxon>Paenalcaligenes</taxon>
    </lineage>
</organism>
<dbReference type="GO" id="GO:0019305">
    <property type="term" value="P:dTDP-rhamnose biosynthetic process"/>
    <property type="evidence" value="ECO:0007669"/>
    <property type="project" value="TreeGrafter"/>
</dbReference>
<evidence type="ECO:0000256" key="2">
    <source>
        <dbReference type="ARBA" id="ARBA00010944"/>
    </source>
</evidence>
<dbReference type="CDD" id="cd05254">
    <property type="entry name" value="dTDP_HR_like_SDR_e"/>
    <property type="match status" value="1"/>
</dbReference>
<dbReference type="InterPro" id="IPR036291">
    <property type="entry name" value="NAD(P)-bd_dom_sf"/>
</dbReference>
<name>A0A9D2RHJ1_9BURK</name>
<dbReference type="EC" id="1.1.1.133" evidence="3 6"/>
<feature type="non-terminal residue" evidence="8">
    <location>
        <position position="1"/>
    </location>
</feature>
<dbReference type="PANTHER" id="PTHR10491:SF4">
    <property type="entry name" value="METHIONINE ADENOSYLTRANSFERASE 2 SUBUNIT BETA"/>
    <property type="match status" value="1"/>
</dbReference>
<comment type="cofactor">
    <cofactor evidence="6">
        <name>Mg(2+)</name>
        <dbReference type="ChEBI" id="CHEBI:18420"/>
    </cofactor>
    <text evidence="6">Binds 1 Mg(2+) ion per monomer.</text>
</comment>
<evidence type="ECO:0000256" key="3">
    <source>
        <dbReference type="ARBA" id="ARBA00012929"/>
    </source>
</evidence>
<keyword evidence="6" id="KW-0521">NADP</keyword>
<dbReference type="SUPFAM" id="SSF51735">
    <property type="entry name" value="NAD(P)-binding Rossmann-fold domains"/>
    <property type="match status" value="1"/>
</dbReference>
<dbReference type="Gene3D" id="3.90.25.10">
    <property type="entry name" value="UDP-galactose 4-epimerase, domain 1"/>
    <property type="match status" value="1"/>
</dbReference>
<comment type="pathway">
    <text evidence="1 6">Carbohydrate biosynthesis; dTDP-L-rhamnose biosynthesis.</text>
</comment>
<dbReference type="InterPro" id="IPR029903">
    <property type="entry name" value="RmlD-like-bd"/>
</dbReference>
<comment type="caution">
    <text evidence="8">The sequence shown here is derived from an EMBL/GenBank/DDBJ whole genome shotgun (WGS) entry which is preliminary data.</text>
</comment>
<dbReference type="PANTHER" id="PTHR10491">
    <property type="entry name" value="DTDP-4-DEHYDRORHAMNOSE REDUCTASE"/>
    <property type="match status" value="1"/>
</dbReference>
<accession>A0A9D2RHJ1</accession>
<comment type="function">
    <text evidence="6">Catalyzes the reduction of dTDP-6-deoxy-L-lyxo-4-hexulose to yield dTDP-L-rhamnose.</text>
</comment>
<comment type="catalytic activity">
    <reaction evidence="5 6">
        <text>dTDP-beta-L-rhamnose + NADP(+) = dTDP-4-dehydro-beta-L-rhamnose + NADPH + H(+)</text>
        <dbReference type="Rhea" id="RHEA:21796"/>
        <dbReference type="ChEBI" id="CHEBI:15378"/>
        <dbReference type="ChEBI" id="CHEBI:57510"/>
        <dbReference type="ChEBI" id="CHEBI:57783"/>
        <dbReference type="ChEBI" id="CHEBI:58349"/>
        <dbReference type="ChEBI" id="CHEBI:62830"/>
        <dbReference type="EC" id="1.1.1.133"/>
    </reaction>
</comment>
<keyword evidence="6 8" id="KW-0560">Oxidoreductase</keyword>
<evidence type="ECO:0000256" key="6">
    <source>
        <dbReference type="RuleBase" id="RU364082"/>
    </source>
</evidence>
<feature type="domain" description="RmlD-like substrate binding" evidence="7">
    <location>
        <begin position="2"/>
        <end position="215"/>
    </location>
</feature>
<comment type="similarity">
    <text evidence="2 6">Belongs to the dTDP-4-dehydrorhamnose reductase family.</text>
</comment>
<evidence type="ECO:0000313" key="9">
    <source>
        <dbReference type="Proteomes" id="UP000823889"/>
    </source>
</evidence>
<gene>
    <name evidence="8" type="primary">rfbD</name>
    <name evidence="8" type="ORF">H9906_03465</name>
</gene>
<dbReference type="Proteomes" id="UP000823889">
    <property type="component" value="Unassembled WGS sequence"/>
</dbReference>